<dbReference type="InterPro" id="IPR023561">
    <property type="entry name" value="Carbonic_anhydrase_a-class"/>
</dbReference>
<dbReference type="Gene3D" id="3.10.200.10">
    <property type="entry name" value="Alpha carbonic anhydrase"/>
    <property type="match status" value="1"/>
</dbReference>
<dbReference type="InterPro" id="IPR031939">
    <property type="entry name" value="Adhesin_E-like"/>
</dbReference>
<evidence type="ECO:0000256" key="5">
    <source>
        <dbReference type="ARBA" id="ARBA00023239"/>
    </source>
</evidence>
<evidence type="ECO:0000313" key="11">
    <source>
        <dbReference type="Proteomes" id="UP000886689"/>
    </source>
</evidence>
<accession>A0A9D7K758</accession>
<feature type="signal peptide" evidence="8">
    <location>
        <begin position="1"/>
        <end position="24"/>
    </location>
</feature>
<evidence type="ECO:0000256" key="8">
    <source>
        <dbReference type="SAM" id="SignalP"/>
    </source>
</evidence>
<comment type="caution">
    <text evidence="10">The sequence shown here is derived from an EMBL/GenBank/DDBJ whole genome shotgun (WGS) entry which is preliminary data.</text>
</comment>
<dbReference type="Proteomes" id="UP000886689">
    <property type="component" value="Unassembled WGS sequence"/>
</dbReference>
<feature type="domain" description="Alpha-carbonic anhydrase" evidence="9">
    <location>
        <begin position="224"/>
        <end position="446"/>
    </location>
</feature>
<evidence type="ECO:0000256" key="4">
    <source>
        <dbReference type="ARBA" id="ARBA00022833"/>
    </source>
</evidence>
<dbReference type="SMART" id="SM01057">
    <property type="entry name" value="Carb_anhydrase"/>
    <property type="match status" value="1"/>
</dbReference>
<dbReference type="InterPro" id="IPR001148">
    <property type="entry name" value="CA_dom"/>
</dbReference>
<protein>
    <recommendedName>
        <fullName evidence="2">carbonic anhydrase</fullName>
        <ecNumber evidence="2">4.2.1.1</ecNumber>
    </recommendedName>
</protein>
<dbReference type="Pfam" id="PF16747">
    <property type="entry name" value="Adhesin_E"/>
    <property type="match status" value="1"/>
</dbReference>
<reference evidence="10" key="1">
    <citation type="submission" date="2020-10" db="EMBL/GenBank/DDBJ databases">
        <title>Connecting structure to function with the recovery of over 1000 high-quality activated sludge metagenome-assembled genomes encoding full-length rRNA genes using long-read sequencing.</title>
        <authorList>
            <person name="Singleton C.M."/>
            <person name="Petriglieri F."/>
            <person name="Kristensen J.M."/>
            <person name="Kirkegaard R.H."/>
            <person name="Michaelsen T.Y."/>
            <person name="Andersen M.H."/>
            <person name="Karst S.M."/>
            <person name="Dueholm M.S."/>
            <person name="Nielsen P.H."/>
            <person name="Albertsen M."/>
        </authorList>
    </citation>
    <scope>NUCLEOTIDE SEQUENCE</scope>
    <source>
        <strain evidence="10">Hirt_18-Q3-R61-65_BATAC.395</strain>
    </source>
</reference>
<name>A0A9D7K758_9PROT</name>
<evidence type="ECO:0000256" key="2">
    <source>
        <dbReference type="ARBA" id="ARBA00012925"/>
    </source>
</evidence>
<evidence type="ECO:0000256" key="7">
    <source>
        <dbReference type="SAM" id="Coils"/>
    </source>
</evidence>
<dbReference type="InterPro" id="IPR041891">
    <property type="entry name" value="Alpha_CA_prokaryot-like"/>
</dbReference>
<dbReference type="Pfam" id="PF00194">
    <property type="entry name" value="Carb_anhydrase"/>
    <property type="match status" value="1"/>
</dbReference>
<dbReference type="GO" id="GO:0004089">
    <property type="term" value="F:carbonate dehydratase activity"/>
    <property type="evidence" value="ECO:0007669"/>
    <property type="project" value="UniProtKB-EC"/>
</dbReference>
<feature type="coiled-coil region" evidence="7">
    <location>
        <begin position="143"/>
        <end position="170"/>
    </location>
</feature>
<dbReference type="PANTHER" id="PTHR18952">
    <property type="entry name" value="CARBONIC ANHYDRASE"/>
    <property type="match status" value="1"/>
</dbReference>
<sequence>MCRTARQRLVAVFLIAALPMAAEAAWVAISSDANKRVEIDPASVRQEEGNKQVVLGRILFEKELTDPRTSGAYKSIEALTRYDCGRRTYVTLKRTWRKVDGELLREEEVRTAVEMPVRSGSLDDKLLREVCRPRSPGDAQTAAMKMAEKANEAAADLRRANEAMIQKEVQKGVKAATLPAPAKEPAKEQVKASVASTVDVPNAPKKAPKPVSRSLPAKKTHAHIHWDYEGEGGPDNWSKLRPEYGACASGKRQSPINIRDGIRVDQPAIDFAWRPSPFRIVDNGHTVQVAVGGSSLSLLGKNYELVQFHFHRPAEERINSRGFDMVAHFVHKAEDGRLAVVAVLMEKGAENPFIQALWNYMPLEKNEEVAPPSVAVDPASFLPADRAYYTYMGSLTTPPCTENVQWLVMRQPVQVSAEQIAIFSRLYPNNARPVQPSSGRLIKESR</sequence>
<evidence type="ECO:0000256" key="3">
    <source>
        <dbReference type="ARBA" id="ARBA00022723"/>
    </source>
</evidence>
<dbReference type="InterPro" id="IPR036398">
    <property type="entry name" value="CA_dom_sf"/>
</dbReference>
<dbReference type="GO" id="GO:0008270">
    <property type="term" value="F:zinc ion binding"/>
    <property type="evidence" value="ECO:0007669"/>
    <property type="project" value="InterPro"/>
</dbReference>
<dbReference type="PROSITE" id="PS51144">
    <property type="entry name" value="ALPHA_CA_2"/>
    <property type="match status" value="1"/>
</dbReference>
<proteinExistence type="inferred from homology"/>
<dbReference type="AlphaFoldDB" id="A0A9D7K758"/>
<keyword evidence="5" id="KW-0456">Lyase</keyword>
<dbReference type="SUPFAM" id="SSF51069">
    <property type="entry name" value="Carbonic anhydrase"/>
    <property type="match status" value="1"/>
</dbReference>
<feature type="chain" id="PRO_5039118541" description="carbonic anhydrase" evidence="8">
    <location>
        <begin position="25"/>
        <end position="446"/>
    </location>
</feature>
<keyword evidence="4" id="KW-0862">Zinc</keyword>
<dbReference type="EC" id="4.2.1.1" evidence="2"/>
<keyword evidence="3" id="KW-0479">Metal-binding</keyword>
<evidence type="ECO:0000256" key="6">
    <source>
        <dbReference type="ARBA" id="ARBA00048348"/>
    </source>
</evidence>
<keyword evidence="8" id="KW-0732">Signal</keyword>
<evidence type="ECO:0000259" key="9">
    <source>
        <dbReference type="PROSITE" id="PS51144"/>
    </source>
</evidence>
<comment type="catalytic activity">
    <reaction evidence="6">
        <text>hydrogencarbonate + H(+) = CO2 + H2O</text>
        <dbReference type="Rhea" id="RHEA:10748"/>
        <dbReference type="ChEBI" id="CHEBI:15377"/>
        <dbReference type="ChEBI" id="CHEBI:15378"/>
        <dbReference type="ChEBI" id="CHEBI:16526"/>
        <dbReference type="ChEBI" id="CHEBI:17544"/>
        <dbReference type="EC" id="4.2.1.1"/>
    </reaction>
</comment>
<dbReference type="PANTHER" id="PTHR18952:SF265">
    <property type="entry name" value="CARBONIC ANHYDRASE"/>
    <property type="match status" value="1"/>
</dbReference>
<evidence type="ECO:0000313" key="10">
    <source>
        <dbReference type="EMBL" id="MBK8525501.1"/>
    </source>
</evidence>
<evidence type="ECO:0000256" key="1">
    <source>
        <dbReference type="ARBA" id="ARBA00010718"/>
    </source>
</evidence>
<comment type="similarity">
    <text evidence="1">Belongs to the alpha-carbonic anhydrase family.</text>
</comment>
<gene>
    <name evidence="10" type="ORF">IPL58_16585</name>
</gene>
<keyword evidence="7" id="KW-0175">Coiled coil</keyword>
<dbReference type="EMBL" id="JADJUC010000031">
    <property type="protein sequence ID" value="MBK8525501.1"/>
    <property type="molecule type" value="Genomic_DNA"/>
</dbReference>
<dbReference type="CDD" id="cd03124">
    <property type="entry name" value="alpha_CA_prokaryotic_like"/>
    <property type="match status" value="1"/>
</dbReference>
<organism evidence="10 11">
    <name type="scientific">Candidatus Proximibacter danicus</name>
    <dbReference type="NCBI Taxonomy" id="2954365"/>
    <lineage>
        <taxon>Bacteria</taxon>
        <taxon>Pseudomonadati</taxon>
        <taxon>Pseudomonadota</taxon>
        <taxon>Betaproteobacteria</taxon>
        <taxon>Candidatus Proximibacter</taxon>
    </lineage>
</organism>